<dbReference type="AlphaFoldDB" id="A0AAD4YQ14"/>
<evidence type="ECO:0000256" key="1">
    <source>
        <dbReference type="SAM" id="MobiDB-lite"/>
    </source>
</evidence>
<dbReference type="SUPFAM" id="SSF56672">
    <property type="entry name" value="DNA/RNA polymerases"/>
    <property type="match status" value="1"/>
</dbReference>
<reference evidence="3 4" key="1">
    <citation type="journal article" date="2022" name="G3 (Bethesda)">
        <title>Whole-genome sequence and methylome profiling of the almond [Prunus dulcis (Mill.) D.A. Webb] cultivar 'Nonpareil'.</title>
        <authorList>
            <person name="D'Amico-Willman K.M."/>
            <person name="Ouma W.Z."/>
            <person name="Meulia T."/>
            <person name="Sideli G.M."/>
            <person name="Gradziel T.M."/>
            <person name="Fresnedo-Ramirez J."/>
        </authorList>
    </citation>
    <scope>NUCLEOTIDE SEQUENCE [LARGE SCALE GENOMIC DNA]</scope>
    <source>
        <strain evidence="3">Clone GOH B32 T37-40</strain>
    </source>
</reference>
<accession>A0AAD4YQ14</accession>
<dbReference type="Pfam" id="PF03004">
    <property type="entry name" value="Transposase_24"/>
    <property type="match status" value="1"/>
</dbReference>
<dbReference type="Gene3D" id="3.30.70.270">
    <property type="match status" value="1"/>
</dbReference>
<dbReference type="Pfam" id="PF00078">
    <property type="entry name" value="RVT_1"/>
    <property type="match status" value="1"/>
</dbReference>
<dbReference type="PANTHER" id="PTHR24559:SF439">
    <property type="entry name" value="RETROTRANSPOSON, UNCLASSIFIED-LIKE PROTEIN"/>
    <property type="match status" value="1"/>
</dbReference>
<keyword evidence="4" id="KW-1185">Reference proteome</keyword>
<dbReference type="PANTHER" id="PTHR24559">
    <property type="entry name" value="TRANSPOSON TY3-I GAG-POL POLYPROTEIN"/>
    <property type="match status" value="1"/>
</dbReference>
<protein>
    <recommendedName>
        <fullName evidence="2">Reverse transcriptase domain-containing protein</fullName>
    </recommendedName>
</protein>
<name>A0AAD4YQ14_PRUDU</name>
<feature type="domain" description="Reverse transcriptase" evidence="2">
    <location>
        <begin position="197"/>
        <end position="331"/>
    </location>
</feature>
<dbReference type="Proteomes" id="UP001054821">
    <property type="component" value="Chromosome 7"/>
</dbReference>
<dbReference type="Gene3D" id="3.10.10.10">
    <property type="entry name" value="HIV Type 1 Reverse Transcriptase, subunit A, domain 1"/>
    <property type="match status" value="1"/>
</dbReference>
<dbReference type="InterPro" id="IPR004252">
    <property type="entry name" value="Probable_transposase_24"/>
</dbReference>
<feature type="region of interest" description="Disordered" evidence="1">
    <location>
        <begin position="332"/>
        <end position="390"/>
    </location>
</feature>
<evidence type="ECO:0000259" key="2">
    <source>
        <dbReference type="Pfam" id="PF00078"/>
    </source>
</evidence>
<dbReference type="CDD" id="cd01647">
    <property type="entry name" value="RT_LTR"/>
    <property type="match status" value="1"/>
</dbReference>
<comment type="caution">
    <text evidence="3">The sequence shown here is derived from an EMBL/GenBank/DDBJ whole genome shotgun (WGS) entry which is preliminary data.</text>
</comment>
<dbReference type="InterPro" id="IPR000477">
    <property type="entry name" value="RT_dom"/>
</dbReference>
<organism evidence="3 4">
    <name type="scientific">Prunus dulcis</name>
    <name type="common">Almond</name>
    <name type="synonym">Amygdalus dulcis</name>
    <dbReference type="NCBI Taxonomy" id="3755"/>
    <lineage>
        <taxon>Eukaryota</taxon>
        <taxon>Viridiplantae</taxon>
        <taxon>Streptophyta</taxon>
        <taxon>Embryophyta</taxon>
        <taxon>Tracheophyta</taxon>
        <taxon>Spermatophyta</taxon>
        <taxon>Magnoliopsida</taxon>
        <taxon>eudicotyledons</taxon>
        <taxon>Gunneridae</taxon>
        <taxon>Pentapetalae</taxon>
        <taxon>rosids</taxon>
        <taxon>fabids</taxon>
        <taxon>Rosales</taxon>
        <taxon>Rosaceae</taxon>
        <taxon>Amygdaloideae</taxon>
        <taxon>Amygdaleae</taxon>
        <taxon>Prunus</taxon>
    </lineage>
</organism>
<dbReference type="InterPro" id="IPR043502">
    <property type="entry name" value="DNA/RNA_pol_sf"/>
</dbReference>
<evidence type="ECO:0000313" key="4">
    <source>
        <dbReference type="Proteomes" id="UP001054821"/>
    </source>
</evidence>
<sequence>MGSAPRWLISSLSMSDTTIEEEKRAAVEDTLGLLYGFWAERASEHGSTAHLVEFLHEGPEDDALELEEVKLAPTEMDDSKAEVQDPLLEINLGTEDNHRPIYISDLMEPELRTKMEELLREFKDCFAWDYTEMPGLSRDLFEHRLPTTEDFKPFKQPPRRMSTEVELQVKEEIVRLVKAKFIRPSRYVEWLSNIVHVKKKTGAIRICVDFCNLNLATPKDEYPMPIADLLVDEAAKHEILSFMDGHSSYNQIFIAEEDVHKIAFRCPGSIGTFEYVVMPFGLKNVGATYQQAMNAIFHDMIGRNLEVYVDDVVVKSESRPEKESRVVLSVKMVSQQQSKDSGSKKNGGKELGMVAPQEKSSKKMKFASSSAEIEPTSQTTISDDSKSGRGMSIMPRVAKRKLQKLRPIVEVPLVDMKWSQIPKDIKEQIWEAVDMAFVKWKDFKSTLTRHYILLYTNDKEKLSQPPETYKFIEKAQWDAFVASRLSKDFESVHSQHAQIREKLEYNHRLSRKGYAGLEDQLEETMPGVEIDRSTLWKRARQDKHGNIPNPKVAEKAKLIDELQKQVSEGKVSVYAAMMC</sequence>
<dbReference type="EMBL" id="JAJFAZ020000007">
    <property type="protein sequence ID" value="KAI5316403.1"/>
    <property type="molecule type" value="Genomic_DNA"/>
</dbReference>
<proteinExistence type="predicted"/>
<gene>
    <name evidence="3" type="ORF">L3X38_036110</name>
</gene>
<evidence type="ECO:0000313" key="3">
    <source>
        <dbReference type="EMBL" id="KAI5316403.1"/>
    </source>
</evidence>
<dbReference type="InterPro" id="IPR043128">
    <property type="entry name" value="Rev_trsase/Diguanyl_cyclase"/>
</dbReference>
<dbReference type="InterPro" id="IPR053134">
    <property type="entry name" value="RNA-dir_DNA_polymerase"/>
</dbReference>